<feature type="binding site" evidence="10 11">
    <location>
        <position position="51"/>
    </location>
    <ligand>
        <name>[4Fe-4S] cluster</name>
        <dbReference type="ChEBI" id="CHEBI:49883"/>
        <label>1</label>
    </ligand>
</feature>
<evidence type="ECO:0000256" key="10">
    <source>
        <dbReference type="HAMAP-Rule" id="MF_00463"/>
    </source>
</evidence>
<feature type="domain" description="4Fe-4S ferredoxin-type" evidence="12">
    <location>
        <begin position="132"/>
        <end position="162"/>
    </location>
</feature>
<evidence type="ECO:0000259" key="13">
    <source>
        <dbReference type="PROSITE" id="PS51656"/>
    </source>
</evidence>
<dbReference type="Pfam" id="PF04060">
    <property type="entry name" value="FeS"/>
    <property type="match status" value="1"/>
</dbReference>
<feature type="binding site" evidence="10 11">
    <location>
        <position position="145"/>
    </location>
    <ligand>
        <name>[4Fe-4S] cluster</name>
        <dbReference type="ChEBI" id="CHEBI:49883"/>
        <label>3</label>
    </ligand>
</feature>
<keyword evidence="8 10" id="KW-0411">Iron-sulfur</keyword>
<feature type="domain" description="4Fe-4S ferredoxin-type" evidence="12">
    <location>
        <begin position="103"/>
        <end position="127"/>
    </location>
</feature>
<keyword evidence="9 10" id="KW-0472">Membrane</keyword>
<dbReference type="PROSITE" id="PS00198">
    <property type="entry name" value="4FE4S_FER_1"/>
    <property type="match status" value="1"/>
</dbReference>
<keyword evidence="1 10" id="KW-0813">Transport</keyword>
<sequence>MYILLAVISLTALGLGLGFLLGAAARYFKVEDNPLVEEIERMMPGSQCGQCGYPGCKPAAEALVAGQAPATLCPPGGMALAEQLANKLSLDLNLAGMEELVPMVAGVSEATCIGCARCSKACPTDAIVGAPKQIHAVVADACTACGKCVEVCPTECLQMHPVKTTLRNWRWGKPVLVEVGAGA</sequence>
<comment type="caution">
    <text evidence="10">Lacks conserved residue(s) required for the propagation of feature annotation.</text>
</comment>
<keyword evidence="10" id="KW-0997">Cell inner membrane</keyword>
<dbReference type="AlphaFoldDB" id="A0A1Y6D5C3"/>
<feature type="binding site" evidence="10 11">
    <location>
        <position position="73"/>
    </location>
    <ligand>
        <name>[4Fe-4S] cluster</name>
        <dbReference type="ChEBI" id="CHEBI:49883"/>
        <label>1</label>
    </ligand>
</feature>
<feature type="binding site" evidence="10 11">
    <location>
        <position position="148"/>
    </location>
    <ligand>
        <name>[4Fe-4S] cluster</name>
        <dbReference type="ChEBI" id="CHEBI:49883"/>
        <label>3</label>
    </ligand>
</feature>
<keyword evidence="4 10" id="KW-0677">Repeat</keyword>
<evidence type="ECO:0000313" key="15">
    <source>
        <dbReference type="Proteomes" id="UP000192923"/>
    </source>
</evidence>
<evidence type="ECO:0000256" key="7">
    <source>
        <dbReference type="ARBA" id="ARBA00023004"/>
    </source>
</evidence>
<evidence type="ECO:0000256" key="3">
    <source>
        <dbReference type="ARBA" id="ARBA00022723"/>
    </source>
</evidence>
<keyword evidence="6 10" id="KW-0249">Electron transport</keyword>
<evidence type="ECO:0000256" key="8">
    <source>
        <dbReference type="ARBA" id="ARBA00023014"/>
    </source>
</evidence>
<dbReference type="PANTHER" id="PTHR43560:SF1">
    <property type="entry name" value="ION-TRANSLOCATING OXIDOREDUCTASE COMPLEX SUBUNIT B"/>
    <property type="match status" value="1"/>
</dbReference>
<gene>
    <name evidence="10" type="primary">rnfB</name>
    <name evidence="14" type="ORF">SAMN02949497_0190</name>
</gene>
<dbReference type="InterPro" id="IPR007202">
    <property type="entry name" value="4Fe-4S_dom"/>
</dbReference>
<dbReference type="GO" id="GO:0009055">
    <property type="term" value="F:electron transfer activity"/>
    <property type="evidence" value="ECO:0007669"/>
    <property type="project" value="InterPro"/>
</dbReference>
<dbReference type="NCBIfam" id="TIGR01944">
    <property type="entry name" value="rnfB"/>
    <property type="match status" value="1"/>
</dbReference>
<evidence type="ECO:0000256" key="4">
    <source>
        <dbReference type="ARBA" id="ARBA00022737"/>
    </source>
</evidence>
<evidence type="ECO:0000256" key="1">
    <source>
        <dbReference type="ARBA" id="ARBA00022448"/>
    </source>
</evidence>
<dbReference type="Gene3D" id="1.10.15.40">
    <property type="entry name" value="Electron transport complex subunit B, putative Fe-S cluster"/>
    <property type="match status" value="1"/>
</dbReference>
<evidence type="ECO:0000256" key="9">
    <source>
        <dbReference type="ARBA" id="ARBA00023136"/>
    </source>
</evidence>
<comment type="subcellular location">
    <subcellularLocation>
        <location evidence="10">Cell inner membrane</location>
    </subcellularLocation>
</comment>
<protein>
    <recommendedName>
        <fullName evidence="10">Ion-translocating oxidoreductase complex subunit B</fullName>
        <ecNumber evidence="10">7.-.-.-</ecNumber>
    </recommendedName>
    <alternativeName>
        <fullName evidence="10">Rnf electron transport complex subunit B</fullName>
    </alternativeName>
</protein>
<dbReference type="Pfam" id="PF14697">
    <property type="entry name" value="Fer4_21"/>
    <property type="match status" value="1"/>
</dbReference>
<evidence type="ECO:0000256" key="2">
    <source>
        <dbReference type="ARBA" id="ARBA00022485"/>
    </source>
</evidence>
<feature type="domain" description="4Fe-4S" evidence="13">
    <location>
        <begin position="31"/>
        <end position="90"/>
    </location>
</feature>
<proteinExistence type="inferred from homology"/>
<dbReference type="EC" id="7.-.-.-" evidence="10"/>
<dbReference type="InterPro" id="IPR017896">
    <property type="entry name" value="4Fe4S_Fe-S-bd"/>
</dbReference>
<dbReference type="GO" id="GO:0046872">
    <property type="term" value="F:metal ion binding"/>
    <property type="evidence" value="ECO:0007669"/>
    <property type="project" value="UniProtKB-KW"/>
</dbReference>
<dbReference type="PIRSF" id="PIRSF005784">
    <property type="entry name" value="Elect_transpt_RnfB"/>
    <property type="match status" value="1"/>
</dbReference>
<dbReference type="RefSeq" id="WP_085216643.1">
    <property type="nucleotide sequence ID" value="NZ_FXAM01000003.1"/>
</dbReference>
<feature type="binding site" evidence="10 11">
    <location>
        <position position="56"/>
    </location>
    <ligand>
        <name>[4Fe-4S] cluster</name>
        <dbReference type="ChEBI" id="CHEBI:49883"/>
        <label>1</label>
    </ligand>
</feature>
<dbReference type="GO" id="GO:0051539">
    <property type="term" value="F:4 iron, 4 sulfur cluster binding"/>
    <property type="evidence" value="ECO:0007669"/>
    <property type="project" value="UniProtKB-UniRule"/>
</dbReference>
<dbReference type="InterPro" id="IPR050395">
    <property type="entry name" value="4Fe4S_Ferredoxin_RnfB"/>
</dbReference>
<dbReference type="SUPFAM" id="SSF54862">
    <property type="entry name" value="4Fe-4S ferredoxins"/>
    <property type="match status" value="1"/>
</dbReference>
<dbReference type="Gene3D" id="3.30.70.20">
    <property type="match status" value="1"/>
</dbReference>
<dbReference type="OrthoDB" id="9789936at2"/>
<dbReference type="InterPro" id="IPR010207">
    <property type="entry name" value="Elect_transpt_cplx_RnfB/RsxB"/>
</dbReference>
<feature type="binding site" evidence="10 11">
    <location>
        <position position="122"/>
    </location>
    <ligand>
        <name>[4Fe-4S] cluster</name>
        <dbReference type="ChEBI" id="CHEBI:49883"/>
        <label>3</label>
    </ligand>
</feature>
<dbReference type="PROSITE" id="PS51379">
    <property type="entry name" value="4FE4S_FER_2"/>
    <property type="match status" value="2"/>
</dbReference>
<reference evidence="14 15" key="1">
    <citation type="submission" date="2016-12" db="EMBL/GenBank/DDBJ databases">
        <authorList>
            <person name="Song W.-J."/>
            <person name="Kurnit D.M."/>
        </authorList>
    </citation>
    <scope>NUCLEOTIDE SEQUENCE [LARGE SCALE GENOMIC DNA]</scope>
    <source>
        <strain evidence="14 15">175</strain>
    </source>
</reference>
<dbReference type="PANTHER" id="PTHR43560">
    <property type="entry name" value="ION-TRANSLOCATING OXIDOREDUCTASE COMPLEX SUBUNIT B"/>
    <property type="match status" value="1"/>
</dbReference>
<dbReference type="GO" id="GO:0022900">
    <property type="term" value="P:electron transport chain"/>
    <property type="evidence" value="ECO:0007669"/>
    <property type="project" value="UniProtKB-UniRule"/>
</dbReference>
<organism evidence="14 15">
    <name type="scientific">Methylomagnum ishizawai</name>
    <dbReference type="NCBI Taxonomy" id="1760988"/>
    <lineage>
        <taxon>Bacteria</taxon>
        <taxon>Pseudomonadati</taxon>
        <taxon>Pseudomonadota</taxon>
        <taxon>Gammaproteobacteria</taxon>
        <taxon>Methylococcales</taxon>
        <taxon>Methylococcaceae</taxon>
        <taxon>Methylomagnum</taxon>
    </lineage>
</organism>
<keyword evidence="10" id="KW-1003">Cell membrane</keyword>
<accession>A0A1Y6D5C3</accession>
<dbReference type="EMBL" id="FXAM01000003">
    <property type="protein sequence ID" value="SMF97620.1"/>
    <property type="molecule type" value="Genomic_DNA"/>
</dbReference>
<keyword evidence="2 10" id="KW-0004">4Fe-4S</keyword>
<feature type="binding site" evidence="10 11">
    <location>
        <position position="115"/>
    </location>
    <ligand>
        <name>[4Fe-4S] cluster</name>
        <dbReference type="ChEBI" id="CHEBI:49883"/>
        <label>2</label>
    </ligand>
</feature>
<keyword evidence="5 10" id="KW-1278">Translocase</keyword>
<dbReference type="PROSITE" id="PS51656">
    <property type="entry name" value="4FE4S"/>
    <property type="match status" value="1"/>
</dbReference>
<dbReference type="InterPro" id="IPR016463">
    <property type="entry name" value="RnfB/RsxB_Proteobac"/>
</dbReference>
<dbReference type="HAMAP" id="MF_00463">
    <property type="entry name" value="RsxB_RnfB"/>
    <property type="match status" value="1"/>
</dbReference>
<comment type="function">
    <text evidence="10">Part of a membrane-bound complex that couples electron transfer with translocation of ions across the membrane.</text>
</comment>
<evidence type="ECO:0000256" key="5">
    <source>
        <dbReference type="ARBA" id="ARBA00022967"/>
    </source>
</evidence>
<keyword evidence="15" id="KW-1185">Reference proteome</keyword>
<feature type="binding site" evidence="10 11">
    <location>
        <position position="112"/>
    </location>
    <ligand>
        <name>[4Fe-4S] cluster</name>
        <dbReference type="ChEBI" id="CHEBI:49883"/>
        <label>2</label>
    </ligand>
</feature>
<dbReference type="STRING" id="1760988.SAMN02949497_0190"/>
<evidence type="ECO:0000256" key="11">
    <source>
        <dbReference type="PIRSR" id="PIRSR005784-1"/>
    </source>
</evidence>
<dbReference type="Proteomes" id="UP000192923">
    <property type="component" value="Unassembled WGS sequence"/>
</dbReference>
<feature type="binding site" evidence="10 11">
    <location>
        <position position="142"/>
    </location>
    <ligand>
        <name>[4Fe-4S] cluster</name>
        <dbReference type="ChEBI" id="CHEBI:49883"/>
        <label>3</label>
    </ligand>
</feature>
<name>A0A1Y6D5C3_9GAMM</name>
<evidence type="ECO:0000256" key="6">
    <source>
        <dbReference type="ARBA" id="ARBA00022982"/>
    </source>
</evidence>
<feature type="binding site" evidence="10 11">
    <location>
        <position position="152"/>
    </location>
    <ligand>
        <name>[4Fe-4S] cluster</name>
        <dbReference type="ChEBI" id="CHEBI:49883"/>
        <label>2</label>
    </ligand>
</feature>
<feature type="region of interest" description="Hydrophobic" evidence="10">
    <location>
        <begin position="1"/>
        <end position="25"/>
    </location>
</feature>
<comment type="similarity">
    <text evidence="10">Belongs to the 4Fe4S bacterial-type ferredoxin family. RnfB subfamily.</text>
</comment>
<comment type="cofactor">
    <cofactor evidence="10 11">
        <name>[4Fe-4S] cluster</name>
        <dbReference type="ChEBI" id="CHEBI:49883"/>
    </cofactor>
    <text evidence="10 11">Binds 3 [4Fe-4S] clusters.</text>
</comment>
<evidence type="ECO:0000259" key="12">
    <source>
        <dbReference type="PROSITE" id="PS51379"/>
    </source>
</evidence>
<evidence type="ECO:0000313" key="14">
    <source>
        <dbReference type="EMBL" id="SMF97620.1"/>
    </source>
</evidence>
<keyword evidence="7 10" id="KW-0408">Iron</keyword>
<keyword evidence="3 10" id="KW-0479">Metal-binding</keyword>
<feature type="binding site" evidence="10 11">
    <location>
        <position position="118"/>
    </location>
    <ligand>
        <name>[4Fe-4S] cluster</name>
        <dbReference type="ChEBI" id="CHEBI:49883"/>
        <label>2</label>
    </ligand>
</feature>
<dbReference type="InterPro" id="IPR017900">
    <property type="entry name" value="4Fe4S_Fe_S_CS"/>
</dbReference>
<feature type="binding site" evidence="10 11">
    <location>
        <position position="48"/>
    </location>
    <ligand>
        <name>[4Fe-4S] cluster</name>
        <dbReference type="ChEBI" id="CHEBI:49883"/>
        <label>1</label>
    </ligand>
</feature>
<dbReference type="GO" id="GO:0005886">
    <property type="term" value="C:plasma membrane"/>
    <property type="evidence" value="ECO:0007669"/>
    <property type="project" value="UniProtKB-SubCell"/>
</dbReference>
<comment type="subunit">
    <text evidence="10">The complex is composed of six subunits: RnfA, RnfB, RnfC, RnfD, RnfE and RnfG.</text>
</comment>